<evidence type="ECO:0000313" key="7">
    <source>
        <dbReference type="Proteomes" id="UP000307087"/>
    </source>
</evidence>
<evidence type="ECO:0000256" key="1">
    <source>
        <dbReference type="ARBA" id="ARBA00022741"/>
    </source>
</evidence>
<dbReference type="InterPro" id="IPR003593">
    <property type="entry name" value="AAA+_ATPase"/>
</dbReference>
<evidence type="ECO:0000256" key="2">
    <source>
        <dbReference type="ARBA" id="ARBA00022840"/>
    </source>
</evidence>
<dbReference type="InterPro" id="IPR003959">
    <property type="entry name" value="ATPase_AAA_core"/>
</dbReference>
<feature type="region of interest" description="Disordered" evidence="4">
    <location>
        <begin position="71"/>
        <end position="103"/>
    </location>
</feature>
<feature type="domain" description="AAA+ ATPase" evidence="5">
    <location>
        <begin position="143"/>
        <end position="282"/>
    </location>
</feature>
<dbReference type="SUPFAM" id="SSF52540">
    <property type="entry name" value="P-loop containing nucleoside triphosphate hydrolases"/>
    <property type="match status" value="1"/>
</dbReference>
<dbReference type="GO" id="GO:0005524">
    <property type="term" value="F:ATP binding"/>
    <property type="evidence" value="ECO:0007669"/>
    <property type="project" value="UniProtKB-KW"/>
</dbReference>
<dbReference type="SMART" id="SM00382">
    <property type="entry name" value="AAA"/>
    <property type="match status" value="1"/>
</dbReference>
<accession>A0A4S8N2C9</accession>
<evidence type="ECO:0000313" key="6">
    <source>
        <dbReference type="EMBL" id="THV10080.1"/>
    </source>
</evidence>
<keyword evidence="2 6" id="KW-0067">ATP-binding</keyword>
<dbReference type="InterPro" id="IPR050168">
    <property type="entry name" value="AAA_ATPase_domain"/>
</dbReference>
<reference evidence="6 7" key="1">
    <citation type="journal article" date="2009" name="Int. J. Syst. Evol. Microbiol.">
        <title>Nocardioides caeni sp. nov., isolated from wastewater.</title>
        <authorList>
            <person name="Yoon J.H."/>
            <person name="Kang S.J."/>
            <person name="Park S."/>
            <person name="Kim W."/>
            <person name="Oh T.K."/>
        </authorList>
    </citation>
    <scope>NUCLEOTIDE SEQUENCE [LARGE SCALE GENOMIC DNA]</scope>
    <source>
        <strain evidence="6 7">DSM 23134</strain>
    </source>
</reference>
<dbReference type="PANTHER" id="PTHR23077">
    <property type="entry name" value="AAA-FAMILY ATPASE"/>
    <property type="match status" value="1"/>
</dbReference>
<evidence type="ECO:0000256" key="4">
    <source>
        <dbReference type="SAM" id="MobiDB-lite"/>
    </source>
</evidence>
<keyword evidence="1" id="KW-0547">Nucleotide-binding</keyword>
<dbReference type="Gene3D" id="1.10.8.60">
    <property type="match status" value="1"/>
</dbReference>
<dbReference type="EMBL" id="STGW01000011">
    <property type="protein sequence ID" value="THV10080.1"/>
    <property type="molecule type" value="Genomic_DNA"/>
</dbReference>
<name>A0A4S8N2C9_9ACTN</name>
<keyword evidence="3" id="KW-0175">Coiled coil</keyword>
<dbReference type="PANTHER" id="PTHR23077:SF171">
    <property type="entry name" value="NUCLEAR VALOSIN-CONTAINING PROTEIN-LIKE"/>
    <property type="match status" value="1"/>
</dbReference>
<dbReference type="OrthoDB" id="9809379at2"/>
<dbReference type="Pfam" id="PF00004">
    <property type="entry name" value="AAA"/>
    <property type="match status" value="1"/>
</dbReference>
<comment type="caution">
    <text evidence="6">The sequence shown here is derived from an EMBL/GenBank/DDBJ whole genome shotgun (WGS) entry which is preliminary data.</text>
</comment>
<dbReference type="AlphaFoldDB" id="A0A4S8N2C9"/>
<dbReference type="FunFam" id="3.40.50.300:FF:001025">
    <property type="entry name" value="ATPase family, AAA domain-containing 2B"/>
    <property type="match status" value="1"/>
</dbReference>
<dbReference type="Gene3D" id="3.40.50.300">
    <property type="entry name" value="P-loop containing nucleotide triphosphate hydrolases"/>
    <property type="match status" value="1"/>
</dbReference>
<dbReference type="RefSeq" id="WP_136563673.1">
    <property type="nucleotide sequence ID" value="NZ_BAABLS010000006.1"/>
</dbReference>
<dbReference type="Proteomes" id="UP000307087">
    <property type="component" value="Unassembled WGS sequence"/>
</dbReference>
<protein>
    <submittedName>
        <fullName evidence="6">ATP-binding protein</fullName>
    </submittedName>
</protein>
<organism evidence="6 7">
    <name type="scientific">Nocardioides caeni</name>
    <dbReference type="NCBI Taxonomy" id="574700"/>
    <lineage>
        <taxon>Bacteria</taxon>
        <taxon>Bacillati</taxon>
        <taxon>Actinomycetota</taxon>
        <taxon>Actinomycetes</taxon>
        <taxon>Propionibacteriales</taxon>
        <taxon>Nocardioidaceae</taxon>
        <taxon>Nocardioides</taxon>
    </lineage>
</organism>
<evidence type="ECO:0000259" key="5">
    <source>
        <dbReference type="SMART" id="SM00382"/>
    </source>
</evidence>
<dbReference type="InterPro" id="IPR027417">
    <property type="entry name" value="P-loop_NTPase"/>
</dbReference>
<evidence type="ECO:0000256" key="3">
    <source>
        <dbReference type="ARBA" id="ARBA00023054"/>
    </source>
</evidence>
<dbReference type="GO" id="GO:0016887">
    <property type="term" value="F:ATP hydrolysis activity"/>
    <property type="evidence" value="ECO:0007669"/>
    <property type="project" value="InterPro"/>
</dbReference>
<sequence length="392" mass="41066">MADDDFLDVIAAEVANDPHNLALREDYIALLLQGDPDRAAEEVTAFEQAGGDPARVRLLRARLMAARLRGGTTPAAPAEPDALVPRPVGDPEAGPAPTTWEPERPAVTLDDVAGLAEVKQHLEATFLAPLRNPELAAAFGQTPGGSLLMYGPPGCGKTFIARAIAGDLGASFLHVTLADLMGKWFGETEKAIQSIFRDARASSPCVIFFDEFDALGGRRSSGGGGTQSMRMVVSQLLEELDGVSSANEGVYFLAATNRPWDVDPALRRPGRIDKTVLVLPPDQVARAAILAGLLDGKPTEGVDVDAVAAATDGFSGADISHVAATGLQQAMTASMAAGAVVPVTTESLLAAAASVTPSTAAWFDQVVPVLDYGVDDGTFEQLRAYRVKRGLR</sequence>
<gene>
    <name evidence="6" type="ORF">E9934_14795</name>
</gene>
<keyword evidence="7" id="KW-1185">Reference proteome</keyword>
<proteinExistence type="predicted"/>